<proteinExistence type="predicted"/>
<comment type="caution">
    <text evidence="3">The sequence shown here is derived from an EMBL/GenBank/DDBJ whole genome shotgun (WGS) entry which is preliminary data.</text>
</comment>
<sequence length="207" mass="23844">MSENQTLFSFIKEAFTKDLKGIILVFLIPIVMLLGVFIFAGYLIETQIKTSTYAKGAVLPKTLIFREEKDVPRRIVIPKISVDLVVKGARVDQGTWITFDNFASYGIGTSFLNDKTGNTVIFAHAKDALFSRLDNLNKNDFVYVSSDKEWYRFEVYKKIYVYPYEIDFLKEDYGKALVLFTCYGPEDEKRVVVISRFKDKDEYTPGN</sequence>
<keyword evidence="2" id="KW-1133">Transmembrane helix</keyword>
<accession>A0A1F4VCT2</accession>
<keyword evidence="2" id="KW-0472">Membrane</keyword>
<evidence type="ECO:0000313" key="3">
    <source>
        <dbReference type="EMBL" id="OGC54939.1"/>
    </source>
</evidence>
<dbReference type="InterPro" id="IPR005754">
    <property type="entry name" value="Sortase"/>
</dbReference>
<dbReference type="EMBL" id="MEVI01000003">
    <property type="protein sequence ID" value="OGC54939.1"/>
    <property type="molecule type" value="Genomic_DNA"/>
</dbReference>
<dbReference type="SUPFAM" id="SSF63817">
    <property type="entry name" value="Sortase"/>
    <property type="match status" value="1"/>
</dbReference>
<dbReference type="Pfam" id="PF04203">
    <property type="entry name" value="Sortase"/>
    <property type="match status" value="1"/>
</dbReference>
<dbReference type="GO" id="GO:0016787">
    <property type="term" value="F:hydrolase activity"/>
    <property type="evidence" value="ECO:0007669"/>
    <property type="project" value="UniProtKB-KW"/>
</dbReference>
<keyword evidence="1" id="KW-0378">Hydrolase</keyword>
<feature type="transmembrane region" description="Helical" evidence="2">
    <location>
        <begin position="21"/>
        <end position="44"/>
    </location>
</feature>
<evidence type="ECO:0008006" key="5">
    <source>
        <dbReference type="Google" id="ProtNLM"/>
    </source>
</evidence>
<evidence type="ECO:0000256" key="1">
    <source>
        <dbReference type="ARBA" id="ARBA00022801"/>
    </source>
</evidence>
<dbReference type="Gene3D" id="2.40.260.10">
    <property type="entry name" value="Sortase"/>
    <property type="match status" value="1"/>
</dbReference>
<reference evidence="3 4" key="1">
    <citation type="journal article" date="2016" name="Nat. Commun.">
        <title>Thousands of microbial genomes shed light on interconnected biogeochemical processes in an aquifer system.</title>
        <authorList>
            <person name="Anantharaman K."/>
            <person name="Brown C.T."/>
            <person name="Hug L.A."/>
            <person name="Sharon I."/>
            <person name="Castelle C.J."/>
            <person name="Probst A.J."/>
            <person name="Thomas B.C."/>
            <person name="Singh A."/>
            <person name="Wilkins M.J."/>
            <person name="Karaoz U."/>
            <person name="Brodie E.L."/>
            <person name="Williams K.H."/>
            <person name="Hubbard S.S."/>
            <person name="Banfield J.F."/>
        </authorList>
    </citation>
    <scope>NUCLEOTIDE SEQUENCE [LARGE SCALE GENOMIC DNA]</scope>
</reference>
<organism evidence="3 4">
    <name type="scientific">candidate division WWE3 bacterium RIFCSPLOWO2_01_FULL_41_18</name>
    <dbReference type="NCBI Taxonomy" id="1802625"/>
    <lineage>
        <taxon>Bacteria</taxon>
        <taxon>Katanobacteria</taxon>
    </lineage>
</organism>
<evidence type="ECO:0000313" key="4">
    <source>
        <dbReference type="Proteomes" id="UP000176504"/>
    </source>
</evidence>
<protein>
    <recommendedName>
        <fullName evidence="5">Sortase</fullName>
    </recommendedName>
</protein>
<gene>
    <name evidence="3" type="ORF">A3A78_03080</name>
</gene>
<dbReference type="InterPro" id="IPR023365">
    <property type="entry name" value="Sortase_dom-sf"/>
</dbReference>
<dbReference type="AlphaFoldDB" id="A0A1F4VCT2"/>
<keyword evidence="2" id="KW-0812">Transmembrane</keyword>
<evidence type="ECO:0000256" key="2">
    <source>
        <dbReference type="SAM" id="Phobius"/>
    </source>
</evidence>
<name>A0A1F4VCT2_UNCKA</name>
<dbReference type="Proteomes" id="UP000176504">
    <property type="component" value="Unassembled WGS sequence"/>
</dbReference>